<reference evidence="10" key="2">
    <citation type="submission" date="2024-08" db="UniProtKB">
        <authorList>
            <consortium name="EnsemblMetazoa"/>
        </authorList>
    </citation>
    <scope>IDENTIFICATION</scope>
</reference>
<dbReference type="InterPro" id="IPR006139">
    <property type="entry name" value="D-isomer_2_OHA_DH_cat_dom"/>
</dbReference>
<dbReference type="EnsemblMetazoa" id="XM_019902102.1">
    <property type="protein sequence ID" value="XP_019757661.1"/>
    <property type="gene ID" value="LOC109536037"/>
</dbReference>
<keyword evidence="5 7" id="KW-0560">Oxidoreductase</keyword>
<name>A0AAR5PAF3_DENPD</name>
<dbReference type="FunFam" id="3.40.50.720:FF:000021">
    <property type="entry name" value="D-3-phosphoglycerate dehydrogenase"/>
    <property type="match status" value="1"/>
</dbReference>
<dbReference type="PROSITE" id="PS00065">
    <property type="entry name" value="D_2_HYDROXYACID_DH_1"/>
    <property type="match status" value="1"/>
</dbReference>
<dbReference type="InterPro" id="IPR036291">
    <property type="entry name" value="NAD(P)-bd_dom_sf"/>
</dbReference>
<dbReference type="InterPro" id="IPR006140">
    <property type="entry name" value="D-isomer_DH_NAD-bd"/>
</dbReference>
<dbReference type="GO" id="GO:0051287">
    <property type="term" value="F:NAD binding"/>
    <property type="evidence" value="ECO:0007669"/>
    <property type="project" value="InterPro"/>
</dbReference>
<dbReference type="PANTHER" id="PTHR42938">
    <property type="entry name" value="FORMATE DEHYDROGENASE 1"/>
    <property type="match status" value="1"/>
</dbReference>
<feature type="domain" description="D-isomer specific 2-hydroxyacid dehydrogenase catalytic" evidence="8">
    <location>
        <begin position="6"/>
        <end position="306"/>
    </location>
</feature>
<evidence type="ECO:0000256" key="2">
    <source>
        <dbReference type="ARBA" id="ARBA00011881"/>
    </source>
</evidence>
<evidence type="ECO:0000313" key="11">
    <source>
        <dbReference type="Proteomes" id="UP000019118"/>
    </source>
</evidence>
<comment type="subunit">
    <text evidence="2">Homotetramer.</text>
</comment>
<evidence type="ECO:0000259" key="8">
    <source>
        <dbReference type="Pfam" id="PF00389"/>
    </source>
</evidence>
<evidence type="ECO:0000313" key="10">
    <source>
        <dbReference type="EnsemblMetazoa" id="XP_019757661.1"/>
    </source>
</evidence>
<dbReference type="AlphaFoldDB" id="A0AAR5PAF3"/>
<evidence type="ECO:0008006" key="12">
    <source>
        <dbReference type="Google" id="ProtNLM"/>
    </source>
</evidence>
<dbReference type="CDD" id="cd12173">
    <property type="entry name" value="PGDH_4"/>
    <property type="match status" value="1"/>
</dbReference>
<dbReference type="GO" id="GO:0004617">
    <property type="term" value="F:phosphoglycerate dehydrogenase activity"/>
    <property type="evidence" value="ECO:0007669"/>
    <property type="project" value="TreeGrafter"/>
</dbReference>
<dbReference type="SUPFAM" id="SSF51735">
    <property type="entry name" value="NAD(P)-binding Rossmann-fold domains"/>
    <property type="match status" value="1"/>
</dbReference>
<reference evidence="11" key="1">
    <citation type="journal article" date="2013" name="Genome Biol.">
        <title>Draft genome of the mountain pine beetle, Dendroctonus ponderosae Hopkins, a major forest pest.</title>
        <authorList>
            <person name="Keeling C.I."/>
            <person name="Yuen M.M."/>
            <person name="Liao N.Y."/>
            <person name="Docking T.R."/>
            <person name="Chan S.K."/>
            <person name="Taylor G.A."/>
            <person name="Palmquist D.L."/>
            <person name="Jackman S.D."/>
            <person name="Nguyen A."/>
            <person name="Li M."/>
            <person name="Henderson H."/>
            <person name="Janes J.K."/>
            <person name="Zhao Y."/>
            <person name="Pandoh P."/>
            <person name="Moore R."/>
            <person name="Sperling F.A."/>
            <person name="Huber D.P."/>
            <person name="Birol I."/>
            <person name="Jones S.J."/>
            <person name="Bohlmann J."/>
        </authorList>
    </citation>
    <scope>NUCLEOTIDE SEQUENCE</scope>
</reference>
<feature type="domain" description="D-isomer specific 2-hydroxyacid dehydrogenase NAD-binding" evidence="9">
    <location>
        <begin position="109"/>
        <end position="285"/>
    </location>
</feature>
<dbReference type="SUPFAM" id="SSF52283">
    <property type="entry name" value="Formate/glycerate dehydrogenase catalytic domain-like"/>
    <property type="match status" value="1"/>
</dbReference>
<dbReference type="Pfam" id="PF00389">
    <property type="entry name" value="2-Hacid_dh"/>
    <property type="match status" value="1"/>
</dbReference>
<evidence type="ECO:0000256" key="1">
    <source>
        <dbReference type="ARBA" id="ARBA00005854"/>
    </source>
</evidence>
<protein>
    <recommendedName>
        <fullName evidence="12">D-3-phosphoglycerate dehydrogenase</fullName>
    </recommendedName>
</protein>
<keyword evidence="3" id="KW-0597">Phosphoprotein</keyword>
<evidence type="ECO:0000259" key="9">
    <source>
        <dbReference type="Pfam" id="PF02826"/>
    </source>
</evidence>
<dbReference type="Pfam" id="PF02826">
    <property type="entry name" value="2-Hacid_dh_C"/>
    <property type="match status" value="1"/>
</dbReference>
<evidence type="ECO:0000256" key="4">
    <source>
        <dbReference type="ARBA" id="ARBA00022990"/>
    </source>
</evidence>
<evidence type="ECO:0000256" key="7">
    <source>
        <dbReference type="RuleBase" id="RU003719"/>
    </source>
</evidence>
<evidence type="ECO:0000256" key="3">
    <source>
        <dbReference type="ARBA" id="ARBA00022553"/>
    </source>
</evidence>
<dbReference type="PANTHER" id="PTHR42938:SF22">
    <property type="entry name" value="D-3-PHOSPHOGLYCERATE DEHYDROGENASE"/>
    <property type="match status" value="1"/>
</dbReference>
<keyword evidence="6" id="KW-0520">NAD</keyword>
<dbReference type="InterPro" id="IPR029752">
    <property type="entry name" value="D-isomer_DH_CS1"/>
</dbReference>
<accession>A0AAR5PAF3</accession>
<evidence type="ECO:0000256" key="5">
    <source>
        <dbReference type="ARBA" id="ARBA00023002"/>
    </source>
</evidence>
<keyword evidence="11" id="KW-1185">Reference proteome</keyword>
<organism evidence="10 11">
    <name type="scientific">Dendroctonus ponderosae</name>
    <name type="common">Mountain pine beetle</name>
    <dbReference type="NCBI Taxonomy" id="77166"/>
    <lineage>
        <taxon>Eukaryota</taxon>
        <taxon>Metazoa</taxon>
        <taxon>Ecdysozoa</taxon>
        <taxon>Arthropoda</taxon>
        <taxon>Hexapoda</taxon>
        <taxon>Insecta</taxon>
        <taxon>Pterygota</taxon>
        <taxon>Neoptera</taxon>
        <taxon>Endopterygota</taxon>
        <taxon>Coleoptera</taxon>
        <taxon>Polyphaga</taxon>
        <taxon>Cucujiformia</taxon>
        <taxon>Curculionidae</taxon>
        <taxon>Scolytinae</taxon>
        <taxon>Dendroctonus</taxon>
    </lineage>
</organism>
<evidence type="ECO:0000256" key="6">
    <source>
        <dbReference type="ARBA" id="ARBA00023027"/>
    </source>
</evidence>
<sequence>MDIRNVLVADAVDEACVALLQRHSIQVDCKYKLSKEQLIQAIQNYDAIVVRSDTKVGAEVIQAGSRLKAIGRAGAGVDNIDVNAATARDVVVLNTPGGNAISACELTCALIANLARNVAAASASLKAGRWDRKLYAGRELSGKTLAIIGLGRIGKEVALRMQAWGMTTIGFDPIVTPQEAQQFNVQYLELDALWRRADYITVHTPLIPATRNLINAQVLGSCKKGVKVINVARGGIVNEGDLLAALKSGQCGGAAIDVYEQEPPTNPVTLELIAHDKVVATPHLGASTAEAQVRVAVEVAEQLIALTGRSPEYKSTSGVINRAVLEKLTTA</sequence>
<dbReference type="Gene3D" id="3.40.50.720">
    <property type="entry name" value="NAD(P)-binding Rossmann-like Domain"/>
    <property type="match status" value="2"/>
</dbReference>
<proteinExistence type="inferred from homology"/>
<comment type="similarity">
    <text evidence="1 7">Belongs to the D-isomer specific 2-hydroxyacid dehydrogenase family.</text>
</comment>
<dbReference type="Proteomes" id="UP000019118">
    <property type="component" value="Unassembled WGS sequence"/>
</dbReference>
<keyword evidence="4" id="KW-0007">Acetylation</keyword>